<accession>A0A139HCR6</accession>
<dbReference type="AlphaFoldDB" id="A0A139HCR6"/>
<dbReference type="Proteomes" id="UP000073492">
    <property type="component" value="Unassembled WGS sequence"/>
</dbReference>
<organism evidence="2 3">
    <name type="scientific">Pseudocercospora musae</name>
    <dbReference type="NCBI Taxonomy" id="113226"/>
    <lineage>
        <taxon>Eukaryota</taxon>
        <taxon>Fungi</taxon>
        <taxon>Dikarya</taxon>
        <taxon>Ascomycota</taxon>
        <taxon>Pezizomycotina</taxon>
        <taxon>Dothideomycetes</taxon>
        <taxon>Dothideomycetidae</taxon>
        <taxon>Mycosphaerellales</taxon>
        <taxon>Mycosphaerellaceae</taxon>
        <taxon>Pseudocercospora</taxon>
    </lineage>
</organism>
<sequence length="302" mass="33281">MSIPLCTTSAARTSTCTTAATITAATTFGKRRRSCSPTPTPALTPPLSPTILKPDDNDSSRPRKRVRRVRVLIDTPATTPPTRTGTDTDTHDSQLPSMPPPSHSRSPSPSSPSPPASRSPSYPRFTAIDPNFGRRVMQAYIDNITRHKQREADFARVRHACRVTKYGAELADAYAPGSTPPRAREKYRDWKYTRPPTLSLPLDHVQSSYDPDDDGARTPASDVPDSPPAYMVPDQEEDNREEQLHTLEHTLDAQPVHENACRGSNSKADLHVLSQCEGRRTLALDIDRELDRGGAAKRRGDV</sequence>
<dbReference type="OrthoDB" id="3650608at2759"/>
<gene>
    <name evidence="2" type="ORF">AC579_5680</name>
</gene>
<protein>
    <submittedName>
        <fullName evidence="2">Uncharacterized protein</fullName>
    </submittedName>
</protein>
<reference evidence="2 3" key="1">
    <citation type="submission" date="2015-07" db="EMBL/GenBank/DDBJ databases">
        <title>Comparative genomics of the Sigatoka disease complex on banana suggests a link between parallel evolutionary changes in Pseudocercospora fijiensis and Pseudocercospora eumusae and increased virulence on the banana host.</title>
        <authorList>
            <person name="Chang T.-C."/>
            <person name="Salvucci A."/>
            <person name="Crous P.W."/>
            <person name="Stergiopoulos I."/>
        </authorList>
    </citation>
    <scope>NUCLEOTIDE SEQUENCE [LARGE SCALE GENOMIC DNA]</scope>
    <source>
        <strain evidence="2 3">CBS 116634</strain>
    </source>
</reference>
<dbReference type="PRINTS" id="PR01217">
    <property type="entry name" value="PRICHEXTENSN"/>
</dbReference>
<proteinExistence type="predicted"/>
<comment type="caution">
    <text evidence="2">The sequence shown here is derived from an EMBL/GenBank/DDBJ whole genome shotgun (WGS) entry which is preliminary data.</text>
</comment>
<name>A0A139HCR6_9PEZI</name>
<feature type="region of interest" description="Disordered" evidence="1">
    <location>
        <begin position="27"/>
        <end position="129"/>
    </location>
</feature>
<keyword evidence="3" id="KW-1185">Reference proteome</keyword>
<evidence type="ECO:0000313" key="3">
    <source>
        <dbReference type="Proteomes" id="UP000073492"/>
    </source>
</evidence>
<evidence type="ECO:0000313" key="2">
    <source>
        <dbReference type="EMBL" id="KXT00169.1"/>
    </source>
</evidence>
<dbReference type="EMBL" id="LFZO01000689">
    <property type="protein sequence ID" value="KXT00169.1"/>
    <property type="molecule type" value="Genomic_DNA"/>
</dbReference>
<evidence type="ECO:0000256" key="1">
    <source>
        <dbReference type="SAM" id="MobiDB-lite"/>
    </source>
</evidence>
<feature type="region of interest" description="Disordered" evidence="1">
    <location>
        <begin position="194"/>
        <end position="241"/>
    </location>
</feature>
<feature type="compositionally biased region" description="Pro residues" evidence="1">
    <location>
        <begin position="38"/>
        <end position="48"/>
    </location>
</feature>
<feature type="compositionally biased region" description="Low complexity" evidence="1">
    <location>
        <begin position="74"/>
        <end position="85"/>
    </location>
</feature>